<feature type="domain" description="Copper amine oxidase-like N-terminal" evidence="1">
    <location>
        <begin position="43"/>
        <end position="163"/>
    </location>
</feature>
<keyword evidence="3" id="KW-1185">Reference proteome</keyword>
<dbReference type="STRING" id="39060.SAMN05660706_11411"/>
<organism evidence="2 3">
    <name type="scientific">Desulfoscipio geothermicus DSM 3669</name>
    <dbReference type="NCBI Taxonomy" id="1121426"/>
    <lineage>
        <taxon>Bacteria</taxon>
        <taxon>Bacillati</taxon>
        <taxon>Bacillota</taxon>
        <taxon>Clostridia</taxon>
        <taxon>Eubacteriales</taxon>
        <taxon>Desulfallaceae</taxon>
        <taxon>Desulfoscipio</taxon>
    </lineage>
</organism>
<dbReference type="EMBL" id="FOYM01000014">
    <property type="protein sequence ID" value="SFR06939.1"/>
    <property type="molecule type" value="Genomic_DNA"/>
</dbReference>
<dbReference type="InterPro" id="IPR036582">
    <property type="entry name" value="Mao_N_sf"/>
</dbReference>
<evidence type="ECO:0000259" key="1">
    <source>
        <dbReference type="Pfam" id="PF07833"/>
    </source>
</evidence>
<dbReference type="OrthoDB" id="9816096at2"/>
<protein>
    <submittedName>
        <fullName evidence="2">Copper amine oxidase N-terminal domain-containing protein</fullName>
    </submittedName>
</protein>
<dbReference type="Proteomes" id="UP000199584">
    <property type="component" value="Unassembled WGS sequence"/>
</dbReference>
<evidence type="ECO:0000313" key="3">
    <source>
        <dbReference type="Proteomes" id="UP000199584"/>
    </source>
</evidence>
<dbReference type="SUPFAM" id="SSF55383">
    <property type="entry name" value="Copper amine oxidase, domain N"/>
    <property type="match status" value="2"/>
</dbReference>
<dbReference type="InterPro" id="IPR012854">
    <property type="entry name" value="Cu_amine_oxidase-like_N"/>
</dbReference>
<dbReference type="Pfam" id="PF07833">
    <property type="entry name" value="Cu_amine_oxidN1"/>
    <property type="match status" value="1"/>
</dbReference>
<gene>
    <name evidence="2" type="ORF">SAMN05660706_11411</name>
</gene>
<accession>A0A1I6DNC3</accession>
<name>A0A1I6DNC3_9FIRM</name>
<proteinExistence type="predicted"/>
<sequence length="378" mass="42560">MKKFILFVVIVALMVIFVPGLRPADAADNHSVIFTIDSSTYQLDDQLKEMDAKPFIEDGRTYVPVRYMSEPFGIKVEWNKFLRLVTLTRDDTGVYLVVGVKKILVRNGEDNAVDIAKKIISEGSDLDVAPVIRDGRTYLPARWVAEAFGYAVKWDDKTRTVAIVPQGAKTPEVILPPVEEIPQNTVFKRPDIEFPEKPRAMIMGFMPSSKKVVFWNYDPALVVHGSSGDYYVTVDGGEPRRWEETLPDYLTPEPRNRFDEGPINIKVLLTAFGAPEEAFQYDPKSKTLRIYGAEGYWSPGYVELKDGGDTAKLVWEKDGHVVEDSLNGKFYVKNGKYFIDGNPNAVLLSAFNFNAAASIGPPEPPLYENLWFVSFNKI</sequence>
<dbReference type="AlphaFoldDB" id="A0A1I6DNC3"/>
<reference evidence="3" key="1">
    <citation type="submission" date="2016-10" db="EMBL/GenBank/DDBJ databases">
        <authorList>
            <person name="Varghese N."/>
            <person name="Submissions S."/>
        </authorList>
    </citation>
    <scope>NUCLEOTIDE SEQUENCE [LARGE SCALE GENOMIC DNA]</scope>
    <source>
        <strain evidence="3">DSM 3669</strain>
    </source>
</reference>
<dbReference type="Gene3D" id="3.30.457.10">
    <property type="entry name" value="Copper amine oxidase-like, N-terminal domain"/>
    <property type="match status" value="1"/>
</dbReference>
<evidence type="ECO:0000313" key="2">
    <source>
        <dbReference type="EMBL" id="SFR06939.1"/>
    </source>
</evidence>
<dbReference type="RefSeq" id="WP_092483426.1">
    <property type="nucleotide sequence ID" value="NZ_FOYM01000014.1"/>
</dbReference>